<sequence length="204" mass="22548">MTTQTAAVDDPLEEFVHGQVMRLWHDYSADRADAVATLARLRRTFPHGGEVAPESFELFERGFPTELAGRGDGPSPAELAVAASLALYAFHQQSRRSAAAHRRGGQYTVGRAAGVLRTRTNPQGVERRLQVMIRATSVVPLLEHLRGFVSLLRTHDVPLDYAWLARDLAAAHSPAGLRGVRMRWSRDFYRPRSAETEPTPGDPA</sequence>
<proteinExistence type="predicted"/>
<evidence type="ECO:0000313" key="1">
    <source>
        <dbReference type="EMBL" id="MBB3042086.1"/>
    </source>
</evidence>
<dbReference type="Proteomes" id="UP000589626">
    <property type="component" value="Unassembled WGS sequence"/>
</dbReference>
<dbReference type="InterPro" id="IPR038287">
    <property type="entry name" value="Cse2_sf"/>
</dbReference>
<organism evidence="1 2">
    <name type="scientific">Nocardioides soli</name>
    <dbReference type="NCBI Taxonomy" id="1036020"/>
    <lineage>
        <taxon>Bacteria</taxon>
        <taxon>Bacillati</taxon>
        <taxon>Actinomycetota</taxon>
        <taxon>Actinomycetes</taxon>
        <taxon>Propionibacteriales</taxon>
        <taxon>Nocardioidaceae</taxon>
        <taxon>Nocardioides</taxon>
    </lineage>
</organism>
<accession>A0A7W4VUM3</accession>
<dbReference type="CDD" id="cd09731">
    <property type="entry name" value="Cse2_I-E"/>
    <property type="match status" value="1"/>
</dbReference>
<keyword evidence="2" id="KW-1185">Reference proteome</keyword>
<dbReference type="Gene3D" id="1.10.520.40">
    <property type="entry name" value="CRISPR-associated protein Cse2"/>
    <property type="match status" value="1"/>
</dbReference>
<gene>
    <name evidence="1" type="ORF">FHU40_001887</name>
</gene>
<dbReference type="AlphaFoldDB" id="A0A7W4VUM3"/>
<dbReference type="EMBL" id="JACHWR010000001">
    <property type="protein sequence ID" value="MBB3042086.1"/>
    <property type="molecule type" value="Genomic_DNA"/>
</dbReference>
<dbReference type="NCBIfam" id="TIGR02548">
    <property type="entry name" value="casB_cse2"/>
    <property type="match status" value="1"/>
</dbReference>
<dbReference type="RefSeq" id="WP_183591912.1">
    <property type="nucleotide sequence ID" value="NZ_JACHWR010000001.1"/>
</dbReference>
<protein>
    <submittedName>
        <fullName evidence="1">CRISPR system Cascade subunit CasB</fullName>
    </submittedName>
</protein>
<dbReference type="InterPro" id="IPR013382">
    <property type="entry name" value="CRISPR-assoc_prot_Cse2"/>
</dbReference>
<name>A0A7W4VUM3_9ACTN</name>
<evidence type="ECO:0000313" key="2">
    <source>
        <dbReference type="Proteomes" id="UP000589626"/>
    </source>
</evidence>
<reference evidence="1 2" key="1">
    <citation type="submission" date="2020-08" db="EMBL/GenBank/DDBJ databases">
        <title>Sequencing the genomes of 1000 actinobacteria strains.</title>
        <authorList>
            <person name="Klenk H.-P."/>
        </authorList>
    </citation>
    <scope>NUCLEOTIDE SEQUENCE [LARGE SCALE GENOMIC DNA]</scope>
    <source>
        <strain evidence="1 2">DSM 105498</strain>
    </source>
</reference>
<dbReference type="Pfam" id="PF09485">
    <property type="entry name" value="CRISPR_Cse2"/>
    <property type="match status" value="1"/>
</dbReference>
<comment type="caution">
    <text evidence="1">The sequence shown here is derived from an EMBL/GenBank/DDBJ whole genome shotgun (WGS) entry which is preliminary data.</text>
</comment>